<dbReference type="GO" id="GO:0000049">
    <property type="term" value="F:tRNA binding"/>
    <property type="evidence" value="ECO:0007669"/>
    <property type="project" value="InterPro"/>
</dbReference>
<dbReference type="Gene3D" id="3.30.70.380">
    <property type="entry name" value="Ferrodoxin-fold anticodon-binding domain"/>
    <property type="match status" value="1"/>
</dbReference>
<dbReference type="OrthoDB" id="4457at2759"/>
<comment type="caution">
    <text evidence="14">The sequence shown here is derived from an EMBL/GenBank/DDBJ whole genome shotgun (WGS) entry which is preliminary data.</text>
</comment>
<comment type="subcellular location">
    <subcellularLocation>
        <location evidence="1">Mitochondrion matrix</location>
    </subcellularLocation>
</comment>
<keyword evidence="5" id="KW-0547">Nucleotide-binding</keyword>
<keyword evidence="8" id="KW-0809">Transit peptide</keyword>
<dbReference type="SUPFAM" id="SSF54991">
    <property type="entry name" value="Anticodon-binding domain of PheRS"/>
    <property type="match status" value="1"/>
</dbReference>
<dbReference type="AlphaFoldDB" id="A0A1W0WV56"/>
<dbReference type="Gene3D" id="3.30.930.10">
    <property type="entry name" value="Bira Bifunctional Protein, Domain 2"/>
    <property type="match status" value="1"/>
</dbReference>
<dbReference type="GO" id="GO:0006432">
    <property type="term" value="P:phenylalanyl-tRNA aminoacylation"/>
    <property type="evidence" value="ECO:0007669"/>
    <property type="project" value="InterPro"/>
</dbReference>
<dbReference type="InterPro" id="IPR004530">
    <property type="entry name" value="Phe-tRNA-synth_IIc_mito"/>
</dbReference>
<evidence type="ECO:0000256" key="12">
    <source>
        <dbReference type="ARBA" id="ARBA00049255"/>
    </source>
</evidence>
<evidence type="ECO:0000256" key="5">
    <source>
        <dbReference type="ARBA" id="ARBA00022741"/>
    </source>
</evidence>
<dbReference type="InterPro" id="IPR045864">
    <property type="entry name" value="aa-tRNA-synth_II/BPL/LPL"/>
</dbReference>
<dbReference type="InterPro" id="IPR002319">
    <property type="entry name" value="Phenylalanyl-tRNA_Synthase"/>
</dbReference>
<evidence type="ECO:0000256" key="2">
    <source>
        <dbReference type="ARBA" id="ARBA00008226"/>
    </source>
</evidence>
<dbReference type="SUPFAM" id="SSF55681">
    <property type="entry name" value="Class II aaRS and biotin synthetases"/>
    <property type="match status" value="1"/>
</dbReference>
<keyword evidence="15" id="KW-1185">Reference proteome</keyword>
<dbReference type="Proteomes" id="UP000192578">
    <property type="component" value="Unassembled WGS sequence"/>
</dbReference>
<evidence type="ECO:0000256" key="7">
    <source>
        <dbReference type="ARBA" id="ARBA00022917"/>
    </source>
</evidence>
<keyword evidence="7" id="KW-0648">Protein biosynthesis</keyword>
<evidence type="ECO:0000259" key="13">
    <source>
        <dbReference type="PROSITE" id="PS51447"/>
    </source>
</evidence>
<dbReference type="InterPro" id="IPR005121">
    <property type="entry name" value="Fdx_antiC-bd"/>
</dbReference>
<keyword evidence="4 14" id="KW-0436">Ligase</keyword>
<evidence type="ECO:0000256" key="3">
    <source>
        <dbReference type="ARBA" id="ARBA00012814"/>
    </source>
</evidence>
<keyword evidence="6" id="KW-0067">ATP-binding</keyword>
<evidence type="ECO:0000256" key="11">
    <source>
        <dbReference type="ARBA" id="ARBA00031194"/>
    </source>
</evidence>
<dbReference type="Pfam" id="PF03147">
    <property type="entry name" value="FDX-ACB"/>
    <property type="match status" value="1"/>
</dbReference>
<organism evidence="14 15">
    <name type="scientific">Hypsibius exemplaris</name>
    <name type="common">Freshwater tardigrade</name>
    <dbReference type="NCBI Taxonomy" id="2072580"/>
    <lineage>
        <taxon>Eukaryota</taxon>
        <taxon>Metazoa</taxon>
        <taxon>Ecdysozoa</taxon>
        <taxon>Tardigrada</taxon>
        <taxon>Eutardigrada</taxon>
        <taxon>Parachela</taxon>
        <taxon>Hypsibioidea</taxon>
        <taxon>Hypsibiidae</taxon>
        <taxon>Hypsibius</taxon>
    </lineage>
</organism>
<keyword evidence="9" id="KW-0496">Mitochondrion</keyword>
<evidence type="ECO:0000256" key="4">
    <source>
        <dbReference type="ARBA" id="ARBA00022598"/>
    </source>
</evidence>
<dbReference type="PANTHER" id="PTHR11538">
    <property type="entry name" value="PHENYLALANYL-TRNA SYNTHETASE"/>
    <property type="match status" value="1"/>
</dbReference>
<accession>A0A1W0WV56</accession>
<evidence type="ECO:0000313" key="15">
    <source>
        <dbReference type="Proteomes" id="UP000192578"/>
    </source>
</evidence>
<proteinExistence type="inferred from homology"/>
<dbReference type="GO" id="GO:0005524">
    <property type="term" value="F:ATP binding"/>
    <property type="evidence" value="ECO:0007669"/>
    <property type="project" value="UniProtKB-KW"/>
</dbReference>
<dbReference type="EMBL" id="MTYJ01000043">
    <property type="protein sequence ID" value="OQV19082.1"/>
    <property type="molecule type" value="Genomic_DNA"/>
</dbReference>
<evidence type="ECO:0000313" key="14">
    <source>
        <dbReference type="EMBL" id="OQV19082.1"/>
    </source>
</evidence>
<dbReference type="Pfam" id="PF01409">
    <property type="entry name" value="tRNA-synt_2d"/>
    <property type="match status" value="1"/>
</dbReference>
<comment type="catalytic activity">
    <reaction evidence="12">
        <text>tRNA(Phe) + L-phenylalanine + ATP = L-phenylalanyl-tRNA(Phe) + AMP + diphosphate + H(+)</text>
        <dbReference type="Rhea" id="RHEA:19413"/>
        <dbReference type="Rhea" id="RHEA-COMP:9668"/>
        <dbReference type="Rhea" id="RHEA-COMP:9699"/>
        <dbReference type="ChEBI" id="CHEBI:15378"/>
        <dbReference type="ChEBI" id="CHEBI:30616"/>
        <dbReference type="ChEBI" id="CHEBI:33019"/>
        <dbReference type="ChEBI" id="CHEBI:58095"/>
        <dbReference type="ChEBI" id="CHEBI:78442"/>
        <dbReference type="ChEBI" id="CHEBI:78531"/>
        <dbReference type="ChEBI" id="CHEBI:456215"/>
        <dbReference type="EC" id="6.1.1.20"/>
    </reaction>
</comment>
<sequence>MPFIAGAIRSLFGQKAEIRWNDSYFPFTHPSWEMEVKYGNEWLELLGCGIMQQQLLNSVGITDQIGWAFGIGLERLAMRLYEIPDIRLFWSTDSGFLSQFQVDNIRRQVKYKPVSVYPQCINDVSFWLPDGFERNDFFELVRDCGGDLVEQVKVIDEFTNKKTGRKSLCFRIVYRHMEKTLTKEEANAMHAVIEKAAVDKLGVEIR</sequence>
<dbReference type="EC" id="6.1.1.20" evidence="3"/>
<name>A0A1W0WV56_HYPEX</name>
<evidence type="ECO:0000256" key="6">
    <source>
        <dbReference type="ARBA" id="ARBA00022840"/>
    </source>
</evidence>
<evidence type="ECO:0000256" key="1">
    <source>
        <dbReference type="ARBA" id="ARBA00004305"/>
    </source>
</evidence>
<dbReference type="GO" id="GO:0004826">
    <property type="term" value="F:phenylalanine-tRNA ligase activity"/>
    <property type="evidence" value="ECO:0007669"/>
    <property type="project" value="UniProtKB-EC"/>
</dbReference>
<dbReference type="GO" id="GO:0005759">
    <property type="term" value="C:mitochondrial matrix"/>
    <property type="evidence" value="ECO:0007669"/>
    <property type="project" value="UniProtKB-SubCell"/>
</dbReference>
<dbReference type="NCBIfam" id="TIGR00469">
    <property type="entry name" value="pheS_mito"/>
    <property type="match status" value="1"/>
</dbReference>
<dbReference type="InterPro" id="IPR036690">
    <property type="entry name" value="Fdx_antiC-bd_sf"/>
</dbReference>
<evidence type="ECO:0000256" key="10">
    <source>
        <dbReference type="ARBA" id="ARBA00023146"/>
    </source>
</evidence>
<feature type="domain" description="FDX-ACB" evidence="13">
    <location>
        <begin position="115"/>
        <end position="206"/>
    </location>
</feature>
<keyword evidence="10" id="KW-0030">Aminoacyl-tRNA synthetase</keyword>
<evidence type="ECO:0000256" key="8">
    <source>
        <dbReference type="ARBA" id="ARBA00022946"/>
    </source>
</evidence>
<evidence type="ECO:0000256" key="9">
    <source>
        <dbReference type="ARBA" id="ARBA00023128"/>
    </source>
</evidence>
<dbReference type="FunFam" id="3.30.70.380:FF:000002">
    <property type="entry name" value="phenylalanine--tRNA ligase, mitochondrial"/>
    <property type="match status" value="1"/>
</dbReference>
<reference evidence="15" key="1">
    <citation type="submission" date="2017-01" db="EMBL/GenBank/DDBJ databases">
        <title>Comparative genomics of anhydrobiosis in the tardigrade Hypsibius dujardini.</title>
        <authorList>
            <person name="Yoshida Y."/>
            <person name="Koutsovoulos G."/>
            <person name="Laetsch D."/>
            <person name="Stevens L."/>
            <person name="Kumar S."/>
            <person name="Horikawa D."/>
            <person name="Ishino K."/>
            <person name="Komine S."/>
            <person name="Tomita M."/>
            <person name="Blaxter M."/>
            <person name="Arakawa K."/>
        </authorList>
    </citation>
    <scope>NUCLEOTIDE SEQUENCE [LARGE SCALE GENOMIC DNA]</scope>
    <source>
        <strain evidence="15">Z151</strain>
    </source>
</reference>
<gene>
    <name evidence="14" type="ORF">BV898_06934</name>
</gene>
<dbReference type="PROSITE" id="PS51447">
    <property type="entry name" value="FDX_ACB"/>
    <property type="match status" value="1"/>
</dbReference>
<comment type="similarity">
    <text evidence="2">Belongs to the class-II aminoacyl-tRNA synthetase family.</text>
</comment>
<protein>
    <recommendedName>
        <fullName evidence="3">phenylalanine--tRNA ligase</fullName>
        <ecNumber evidence="3">6.1.1.20</ecNumber>
    </recommendedName>
    <alternativeName>
        <fullName evidence="11">Phenylalanyl-tRNA synthetase</fullName>
    </alternativeName>
</protein>
<dbReference type="SMART" id="SM00896">
    <property type="entry name" value="FDX-ACB"/>
    <property type="match status" value="1"/>
</dbReference>
<dbReference type="PANTHER" id="PTHR11538:SF41">
    <property type="entry name" value="PHENYLALANINE--TRNA LIGASE, MITOCHONDRIAL"/>
    <property type="match status" value="1"/>
</dbReference>